<gene>
    <name evidence="1" type="ORF">UFOVP699_106</name>
</gene>
<name>A0A6J5NHX7_9CAUD</name>
<organism evidence="1">
    <name type="scientific">uncultured Caudovirales phage</name>
    <dbReference type="NCBI Taxonomy" id="2100421"/>
    <lineage>
        <taxon>Viruses</taxon>
        <taxon>Duplodnaviria</taxon>
        <taxon>Heunggongvirae</taxon>
        <taxon>Uroviricota</taxon>
        <taxon>Caudoviricetes</taxon>
        <taxon>Peduoviridae</taxon>
        <taxon>Maltschvirus</taxon>
        <taxon>Maltschvirus maltsch</taxon>
    </lineage>
</organism>
<accession>A0A6J5NHX7</accession>
<protein>
    <submittedName>
        <fullName evidence="1">Uncharacterized protein</fullName>
    </submittedName>
</protein>
<evidence type="ECO:0000313" key="1">
    <source>
        <dbReference type="EMBL" id="CAB4159370.1"/>
    </source>
</evidence>
<dbReference type="EMBL" id="LR796670">
    <property type="protein sequence ID" value="CAB4159370.1"/>
    <property type="molecule type" value="Genomic_DNA"/>
</dbReference>
<reference evidence="1" key="1">
    <citation type="submission" date="2020-04" db="EMBL/GenBank/DDBJ databases">
        <authorList>
            <person name="Chiriac C."/>
            <person name="Salcher M."/>
            <person name="Ghai R."/>
            <person name="Kavagutti S V."/>
        </authorList>
    </citation>
    <scope>NUCLEOTIDE SEQUENCE</scope>
</reference>
<sequence>MKTKNNKSTYHPSIEILNSEGPILKAVKLRDYFVMLDEDQEQIDVLTGSEMLRFVEGIKSVQDSRGRVWNYSKVDRGMKVEKDKLLSFIGLFYEIDTDRLHQKYVEEFGECDMGLTIRLAKLLENNPSLILKK</sequence>
<proteinExistence type="predicted"/>